<dbReference type="PANTHER" id="PTHR13090:SF1">
    <property type="entry name" value="ARGININE-HYDROXYLASE NDUFAF5, MITOCHONDRIAL"/>
    <property type="match status" value="1"/>
</dbReference>
<keyword evidence="2" id="KW-0808">Transferase</keyword>
<evidence type="ECO:0000256" key="2">
    <source>
        <dbReference type="ARBA" id="ARBA00022679"/>
    </source>
</evidence>
<protein>
    <recommendedName>
        <fullName evidence="4">SAM-dependent methyltransferase, BioC-like</fullName>
    </recommendedName>
</protein>
<organism evidence="3">
    <name type="scientific">uncultured Sphingomonas sp</name>
    <dbReference type="NCBI Taxonomy" id="158754"/>
    <lineage>
        <taxon>Bacteria</taxon>
        <taxon>Pseudomonadati</taxon>
        <taxon>Pseudomonadota</taxon>
        <taxon>Alphaproteobacteria</taxon>
        <taxon>Sphingomonadales</taxon>
        <taxon>Sphingomonadaceae</taxon>
        <taxon>Sphingomonas</taxon>
        <taxon>environmental samples</taxon>
    </lineage>
</organism>
<dbReference type="EMBL" id="CADCWA010000133">
    <property type="protein sequence ID" value="CAA9523368.1"/>
    <property type="molecule type" value="Genomic_DNA"/>
</dbReference>
<evidence type="ECO:0000313" key="3">
    <source>
        <dbReference type="EMBL" id="CAA9523368.1"/>
    </source>
</evidence>
<dbReference type="PANTHER" id="PTHR13090">
    <property type="entry name" value="ARGININE-HYDROXYLASE NDUFAF5, MITOCHONDRIAL"/>
    <property type="match status" value="1"/>
</dbReference>
<name>A0A6J4TGP8_9SPHN</name>
<dbReference type="SUPFAM" id="SSF53335">
    <property type="entry name" value="S-adenosyl-L-methionine-dependent methyltransferases"/>
    <property type="match status" value="1"/>
</dbReference>
<proteinExistence type="predicted"/>
<dbReference type="InterPro" id="IPR029063">
    <property type="entry name" value="SAM-dependent_MTases_sf"/>
</dbReference>
<keyword evidence="1" id="KW-0489">Methyltransferase</keyword>
<accession>A0A6J4TGP8</accession>
<evidence type="ECO:0000256" key="1">
    <source>
        <dbReference type="ARBA" id="ARBA00022603"/>
    </source>
</evidence>
<dbReference type="GO" id="GO:0008168">
    <property type="term" value="F:methyltransferase activity"/>
    <property type="evidence" value="ECO:0007669"/>
    <property type="project" value="UniProtKB-KW"/>
</dbReference>
<gene>
    <name evidence="3" type="ORF">AVDCRST_MAG31-1732</name>
</gene>
<reference evidence="3" key="1">
    <citation type="submission" date="2020-02" db="EMBL/GenBank/DDBJ databases">
        <authorList>
            <person name="Meier V. D."/>
        </authorList>
    </citation>
    <scope>NUCLEOTIDE SEQUENCE</scope>
    <source>
        <strain evidence="3">AVDCRST_MAG31</strain>
    </source>
</reference>
<dbReference type="AlphaFoldDB" id="A0A6J4TGP8"/>
<dbReference type="RefSeq" id="WP_294169855.1">
    <property type="nucleotide sequence ID" value="NZ_CADCWA010000133.1"/>
</dbReference>
<sequence length="248" mass="26396">MTGPIFDEQALALRRQRALRTGPRLFLAERAVEDLADRLSLVQRRFGRALLIGCPDPALAEPLGGAAEQLVIAPALDEVARFPPGSFDLLLVLGQLDTANELRPVLHILRALLTGNALFAGVFPGNNSLPVLRTAMLAADRAGGGGVAPRTHPRIEASAVAGLLEDAGFVMPVVDIDRVRLSYRSLDDLVADLRGMGATNVLAGRSRTPLARAAVAAARTEFGRLADGERTVETVELLHFAAWTPAHP</sequence>
<dbReference type="GO" id="GO:0032259">
    <property type="term" value="P:methylation"/>
    <property type="evidence" value="ECO:0007669"/>
    <property type="project" value="UniProtKB-KW"/>
</dbReference>
<evidence type="ECO:0008006" key="4">
    <source>
        <dbReference type="Google" id="ProtNLM"/>
    </source>
</evidence>
<dbReference type="InterPro" id="IPR050602">
    <property type="entry name" value="Malonyl-ACP_OMT"/>
</dbReference>